<gene>
    <name evidence="2" type="ORF">ES711_10515</name>
</gene>
<dbReference type="Proteomes" id="UP000321734">
    <property type="component" value="Unassembled WGS sequence"/>
</dbReference>
<comment type="caution">
    <text evidence="2">The sequence shown here is derived from an EMBL/GenBank/DDBJ whole genome shotgun (WGS) entry which is preliminary data.</text>
</comment>
<keyword evidence="3" id="KW-1185">Reference proteome</keyword>
<feature type="domain" description="IraD/Gp25-like" evidence="1">
    <location>
        <begin position="21"/>
        <end position="106"/>
    </location>
</feature>
<dbReference type="RefSeq" id="WP_146893253.1">
    <property type="nucleotide sequence ID" value="NZ_VORX01000004.1"/>
</dbReference>
<dbReference type="Gene3D" id="3.10.450.40">
    <property type="match status" value="1"/>
</dbReference>
<name>A0A5C7AGE5_9FLAO</name>
<reference evidence="2 3" key="1">
    <citation type="submission" date="2019-08" db="EMBL/GenBank/DDBJ databases">
        <title>Genome sequence of Gelidibacter salicanalis IC162T.</title>
        <authorList>
            <person name="Bowman J.P."/>
        </authorList>
    </citation>
    <scope>NUCLEOTIDE SEQUENCE [LARGE SCALE GENOMIC DNA]</scope>
    <source>
        <strain evidence="2 3">IC162</strain>
    </source>
</reference>
<proteinExistence type="predicted"/>
<dbReference type="AlphaFoldDB" id="A0A5C7AGE5"/>
<evidence type="ECO:0000259" key="1">
    <source>
        <dbReference type="Pfam" id="PF04965"/>
    </source>
</evidence>
<dbReference type="InterPro" id="IPR007048">
    <property type="entry name" value="IraD/Gp25-like"/>
</dbReference>
<dbReference type="EMBL" id="VORX01000004">
    <property type="protein sequence ID" value="TXE07856.1"/>
    <property type="molecule type" value="Genomic_DNA"/>
</dbReference>
<evidence type="ECO:0000313" key="3">
    <source>
        <dbReference type="Proteomes" id="UP000321734"/>
    </source>
</evidence>
<accession>A0A5C7AGE5</accession>
<dbReference type="Pfam" id="PF04965">
    <property type="entry name" value="GPW_gp25"/>
    <property type="match status" value="1"/>
</dbReference>
<sequence>MTIKYPYQFNKLGRTATSDEDLHIKDMIYQLLFTNPGERVNRPNFGCGLLQAVFEPNNNEMAATTQYLVQGALNQWLSHLIQVNEVFISTIDSSLEVKVNYTLLRNKKNQTIVFQK</sequence>
<evidence type="ECO:0000313" key="2">
    <source>
        <dbReference type="EMBL" id="TXE07856.1"/>
    </source>
</evidence>
<protein>
    <submittedName>
        <fullName evidence="2">GPW/gp25 family protein</fullName>
    </submittedName>
</protein>
<dbReference type="OrthoDB" id="9802846at2"/>
<dbReference type="SUPFAM" id="SSF160719">
    <property type="entry name" value="gpW/gp25-like"/>
    <property type="match status" value="1"/>
</dbReference>
<organism evidence="2 3">
    <name type="scientific">Gelidibacter salicanalis</name>
    <dbReference type="NCBI Taxonomy" id="291193"/>
    <lineage>
        <taxon>Bacteria</taxon>
        <taxon>Pseudomonadati</taxon>
        <taxon>Bacteroidota</taxon>
        <taxon>Flavobacteriia</taxon>
        <taxon>Flavobacteriales</taxon>
        <taxon>Flavobacteriaceae</taxon>
        <taxon>Gelidibacter</taxon>
    </lineage>
</organism>